<comment type="subcellular location">
    <subcellularLocation>
        <location evidence="1">Nucleus</location>
    </subcellularLocation>
</comment>
<evidence type="ECO:0000313" key="9">
    <source>
        <dbReference type="Proteomes" id="UP001620626"/>
    </source>
</evidence>
<dbReference type="SUPFAM" id="SSF53098">
    <property type="entry name" value="Ribonuclease H-like"/>
    <property type="match status" value="1"/>
</dbReference>
<protein>
    <recommendedName>
        <fullName evidence="7">HAT C-terminal dimerisation domain-containing protein</fullName>
    </recommendedName>
</protein>
<keyword evidence="2" id="KW-0479">Metal-binding</keyword>
<feature type="domain" description="HAT C-terminal dimerisation" evidence="7">
    <location>
        <begin position="519"/>
        <end position="578"/>
    </location>
</feature>
<gene>
    <name evidence="8" type="ORF">niasHT_005762</name>
</gene>
<keyword evidence="5" id="KW-0539">Nucleus</keyword>
<evidence type="ECO:0000256" key="4">
    <source>
        <dbReference type="ARBA" id="ARBA00022833"/>
    </source>
</evidence>
<dbReference type="InterPro" id="IPR008906">
    <property type="entry name" value="HATC_C_dom"/>
</dbReference>
<dbReference type="AlphaFoldDB" id="A0ABD2M5P1"/>
<evidence type="ECO:0000256" key="1">
    <source>
        <dbReference type="ARBA" id="ARBA00004123"/>
    </source>
</evidence>
<proteinExistence type="predicted"/>
<dbReference type="PANTHER" id="PTHR46481">
    <property type="entry name" value="ZINC FINGER BED DOMAIN-CONTAINING PROTEIN 4"/>
    <property type="match status" value="1"/>
</dbReference>
<keyword evidence="3" id="KW-0863">Zinc-finger</keyword>
<evidence type="ECO:0000313" key="8">
    <source>
        <dbReference type="EMBL" id="KAL3122823.1"/>
    </source>
</evidence>
<dbReference type="InterPro" id="IPR052035">
    <property type="entry name" value="ZnF_BED_domain_contain"/>
</dbReference>
<evidence type="ECO:0000256" key="3">
    <source>
        <dbReference type="ARBA" id="ARBA00022771"/>
    </source>
</evidence>
<keyword evidence="4" id="KW-0862">Zinc</keyword>
<dbReference type="PANTHER" id="PTHR46481:SF10">
    <property type="entry name" value="ZINC FINGER BED DOMAIN-CONTAINING PROTEIN 39"/>
    <property type="match status" value="1"/>
</dbReference>
<dbReference type="EMBL" id="JBICBT010000124">
    <property type="protein sequence ID" value="KAL3122823.1"/>
    <property type="molecule type" value="Genomic_DNA"/>
</dbReference>
<feature type="region of interest" description="Disordered" evidence="6">
    <location>
        <begin position="920"/>
        <end position="942"/>
    </location>
</feature>
<evidence type="ECO:0000256" key="6">
    <source>
        <dbReference type="SAM" id="MobiDB-lite"/>
    </source>
</evidence>
<reference evidence="8 9" key="1">
    <citation type="submission" date="2024-10" db="EMBL/GenBank/DDBJ databases">
        <authorList>
            <person name="Kim D."/>
        </authorList>
    </citation>
    <scope>NUCLEOTIDE SEQUENCE [LARGE SCALE GENOMIC DNA]</scope>
    <source>
        <strain evidence="8">BH-2024</strain>
    </source>
</reference>
<organism evidence="8 9">
    <name type="scientific">Heterodera trifolii</name>
    <dbReference type="NCBI Taxonomy" id="157864"/>
    <lineage>
        <taxon>Eukaryota</taxon>
        <taxon>Metazoa</taxon>
        <taxon>Ecdysozoa</taxon>
        <taxon>Nematoda</taxon>
        <taxon>Chromadorea</taxon>
        <taxon>Rhabditida</taxon>
        <taxon>Tylenchina</taxon>
        <taxon>Tylenchomorpha</taxon>
        <taxon>Tylenchoidea</taxon>
        <taxon>Heteroderidae</taxon>
        <taxon>Heteroderinae</taxon>
        <taxon>Heterodera</taxon>
    </lineage>
</organism>
<sequence length="942" mass="107611">MSSIIWQIGLFNKLPDGKAECVECKTNQLQKFVFERNHGSLKSLTTHLFSKIHANSPYAENYRQLGEKTKDESQKKLSTFFPCSSSTLTVMDKKVVNFLVSTNSSFKVVDHPTFQSLIAPQQIKKEAHYRAEVLPEVYKQVKNKVRDELKECESISFTTDAWSGPTNNFLCLTAHGITPNWTMKNHVLAVTEFQGTHSGKEIAKLLSKIIADWEICPTKIHCFLRDSAANMKSAFSQTDVDDNGFTIQILAYENVSCGAHLLNLVVQKSIRSERVADLLKQCRKVVAHFKHSNKALGMLKDIQIFLDLPDHSLLQEVSVRWNSALGMISRLFEQREALYQYAFENRNFEMTLTNEEWGLIEEMISLLQPIEEASKMLVKSPLSAQIPIALTLHGKLYTAKLINKDIDVVRCSLVNELEKYFFALRERRVHCLSTFLDLRFKDKFLLEGRNIFLAKISSWLKEELGDFVLPLINENDEIALAPSPKKPKISLFDDLNDIASTSNKENAGPSQNSSDIDDELNKYLASGCANSREDPLTAWRQMAPKFPILSKIARKFLTAPATSVPSEATFKVARDVYDYRSWICSDVWMDILPSFDRPQLGLKIALLSDRFDVLVDAHFDGKSELAIWRIIRIRKNIEPKPKLSVLIGGNFVHFPLVPIDGTFVDFPIPDRPLHNKIRFKDLQICYIDHSVITFIRSNKPIWDRMGTKFELDVYLYAIDKHKQNNWNIFVHEIWPIFVSNIRHFRFSNGYHLDNLRRRISPTVLTDLDQLISIESGILCPDGIADDGPNATAGQALAKWVHTPRKDGQPNELRFCVYFNQIIHGWINDFKETFLRATTSVAYNVRLKLLVASQMSIVEPFELVNEMTQEKLTLMKDDNIYCLLKRCPIVGETATVWENNRNLDNLNGVYFNLEGNCIGPLSPPDQSDKKMFSTPGPSDQQKE</sequence>
<evidence type="ECO:0000256" key="2">
    <source>
        <dbReference type="ARBA" id="ARBA00022723"/>
    </source>
</evidence>
<dbReference type="GO" id="GO:0005634">
    <property type="term" value="C:nucleus"/>
    <property type="evidence" value="ECO:0007669"/>
    <property type="project" value="UniProtKB-SubCell"/>
</dbReference>
<evidence type="ECO:0000256" key="5">
    <source>
        <dbReference type="ARBA" id="ARBA00023242"/>
    </source>
</evidence>
<keyword evidence="9" id="KW-1185">Reference proteome</keyword>
<dbReference type="Proteomes" id="UP001620626">
    <property type="component" value="Unassembled WGS sequence"/>
</dbReference>
<evidence type="ECO:0000259" key="7">
    <source>
        <dbReference type="Pfam" id="PF05699"/>
    </source>
</evidence>
<dbReference type="GO" id="GO:0008270">
    <property type="term" value="F:zinc ion binding"/>
    <property type="evidence" value="ECO:0007669"/>
    <property type="project" value="UniProtKB-KW"/>
</dbReference>
<name>A0ABD2M5P1_9BILA</name>
<comment type="caution">
    <text evidence="8">The sequence shown here is derived from an EMBL/GenBank/DDBJ whole genome shotgun (WGS) entry which is preliminary data.</text>
</comment>
<accession>A0ABD2M5P1</accession>
<dbReference type="Pfam" id="PF05699">
    <property type="entry name" value="Dimer_Tnp_hAT"/>
    <property type="match status" value="1"/>
</dbReference>
<dbReference type="InterPro" id="IPR012337">
    <property type="entry name" value="RNaseH-like_sf"/>
</dbReference>